<dbReference type="GO" id="GO:0003676">
    <property type="term" value="F:nucleic acid binding"/>
    <property type="evidence" value="ECO:0007669"/>
    <property type="project" value="InterPro"/>
</dbReference>
<feature type="domain" description="RING-type" evidence="13">
    <location>
        <begin position="1500"/>
        <end position="1542"/>
    </location>
</feature>
<organism evidence="16">
    <name type="scientific">Cladocopium goreaui</name>
    <dbReference type="NCBI Taxonomy" id="2562237"/>
    <lineage>
        <taxon>Eukaryota</taxon>
        <taxon>Sar</taxon>
        <taxon>Alveolata</taxon>
        <taxon>Dinophyceae</taxon>
        <taxon>Suessiales</taxon>
        <taxon>Symbiodiniaceae</taxon>
        <taxon>Cladocopium</taxon>
    </lineage>
</organism>
<dbReference type="Gene3D" id="3.20.20.70">
    <property type="entry name" value="Aldolase class I"/>
    <property type="match status" value="1"/>
</dbReference>
<evidence type="ECO:0000256" key="12">
    <source>
        <dbReference type="SAM" id="MobiDB-lite"/>
    </source>
</evidence>
<keyword evidence="19" id="KW-1185">Reference proteome</keyword>
<dbReference type="EMBL" id="CAMXCT030006592">
    <property type="protein sequence ID" value="CAL4803903.1"/>
    <property type="molecule type" value="Genomic_DNA"/>
</dbReference>
<comment type="similarity">
    <text evidence="2">Belongs to the CoA-transferase III family.</text>
</comment>
<evidence type="ECO:0000256" key="6">
    <source>
        <dbReference type="ARBA" id="ARBA00022801"/>
    </source>
</evidence>
<dbReference type="InterPro" id="IPR044855">
    <property type="entry name" value="CoA-Trfase_III_dom3_sf"/>
</dbReference>
<dbReference type="InterPro" id="IPR038718">
    <property type="entry name" value="SNF2-like_sf"/>
</dbReference>
<dbReference type="SUPFAM" id="SSF52540">
    <property type="entry name" value="P-loop containing nucleoside triphosphate hydrolases"/>
    <property type="match status" value="2"/>
</dbReference>
<dbReference type="Gene3D" id="3.40.50.300">
    <property type="entry name" value="P-loop containing nucleotide triphosphate hydrolases"/>
    <property type="match status" value="1"/>
</dbReference>
<dbReference type="SMART" id="SM00487">
    <property type="entry name" value="DEXDc"/>
    <property type="match status" value="1"/>
</dbReference>
<dbReference type="InterPro" id="IPR013785">
    <property type="entry name" value="Aldolase_TIM"/>
</dbReference>
<evidence type="ECO:0000313" key="18">
    <source>
        <dbReference type="EMBL" id="CAL4803903.1"/>
    </source>
</evidence>
<evidence type="ECO:0000256" key="3">
    <source>
        <dbReference type="ARBA" id="ARBA00022723"/>
    </source>
</evidence>
<evidence type="ECO:0000256" key="9">
    <source>
        <dbReference type="ARBA" id="ARBA00022840"/>
    </source>
</evidence>
<dbReference type="Gene3D" id="3.40.50.10810">
    <property type="entry name" value="Tandem AAA-ATPase domain"/>
    <property type="match status" value="1"/>
</dbReference>
<evidence type="ECO:0000256" key="7">
    <source>
        <dbReference type="ARBA" id="ARBA00022806"/>
    </source>
</evidence>
<dbReference type="Gene3D" id="3.30.1540.10">
    <property type="entry name" value="formyl-coa transferase, domain 3"/>
    <property type="match status" value="1"/>
</dbReference>
<dbReference type="SUPFAM" id="SSF57850">
    <property type="entry name" value="RING/U-box"/>
    <property type="match status" value="1"/>
</dbReference>
<reference evidence="16" key="1">
    <citation type="submission" date="2022-10" db="EMBL/GenBank/DDBJ databases">
        <authorList>
            <person name="Chen Y."/>
            <person name="Dougan E. K."/>
            <person name="Chan C."/>
            <person name="Rhodes N."/>
            <person name="Thang M."/>
        </authorList>
    </citation>
    <scope>NUCLEOTIDE SEQUENCE</scope>
</reference>
<keyword evidence="3" id="KW-0479">Metal-binding</keyword>
<evidence type="ECO:0000313" key="19">
    <source>
        <dbReference type="Proteomes" id="UP001152797"/>
    </source>
</evidence>
<dbReference type="SMART" id="SM00184">
    <property type="entry name" value="RING"/>
    <property type="match status" value="1"/>
</dbReference>
<dbReference type="InterPro" id="IPR014905">
    <property type="entry name" value="HIRAN"/>
</dbReference>
<dbReference type="GO" id="GO:0004386">
    <property type="term" value="F:helicase activity"/>
    <property type="evidence" value="ECO:0007669"/>
    <property type="project" value="UniProtKB-KW"/>
</dbReference>
<reference evidence="17" key="2">
    <citation type="submission" date="2024-04" db="EMBL/GenBank/DDBJ databases">
        <authorList>
            <person name="Chen Y."/>
            <person name="Shah S."/>
            <person name="Dougan E. K."/>
            <person name="Thang M."/>
            <person name="Chan C."/>
        </authorList>
    </citation>
    <scope>NUCLEOTIDE SEQUENCE [LARGE SCALE GENOMIC DNA]</scope>
</reference>
<proteinExistence type="inferred from homology"/>
<dbReference type="Pfam" id="PF08797">
    <property type="entry name" value="HIRAN"/>
    <property type="match status" value="1"/>
</dbReference>
<dbReference type="PANTHER" id="PTHR45626">
    <property type="entry name" value="TRANSCRIPTION TERMINATION FACTOR 2-RELATED"/>
    <property type="match status" value="1"/>
</dbReference>
<name>A0A9P1DW72_9DINO</name>
<keyword evidence="5 11" id="KW-0863">Zinc-finger</keyword>
<sequence length="2142" mass="232978">MGDEACTALLNNEDIVTKQILQDTEERLKHDDMISIEDPDHLQLELDLTVKESPLVNGLLTLVSVATFLAGFVASDFSGYQSEDWQGAHWISKWLYVCLLAYAEGSCLYIAICGTMACATHLRAANQLEGWENRCRIALEPVLQNLDQVKGKRLDTIEAVLRAVIHSQGDWARTLAIAGGINMSKMVHWYQKPGADGSGQFLLIIKDPVSLMGSHCAFKYLTDVSFPIAIVCFLSAQTLKALKGESQHIVLSVLFIVAFWLLKIGHDLQSLYRKSPFALGELTDSKGAVPAMVPVEKPLGRVRETFSRENGREATFGKGDQGHLEDVVMQLLRSLQEALFGPYFLVFRQMRKRYFSQACNLDLGIKEHAPGCVFPVLVPNAKGLQAALAAGAKEATRVPLCWGWKSMVPFNCDSSSLLLLIVRLQVTLLAAASDTFAQRNTMLVCKGRCIRWNCTVEENLQRAKAVLEAAKEAQCAVRAAISVCFRLIVAGCLGCPYEGEVSPKRVAQVACRLLEDGCEEVVVCEAQLQQRGGDFGVDPPVIYKDTIGTGTAASVWRLLEALEGSGVPMEKVGVHFHDTYGQAVSCGQYTGGSSAVDQMAWSMMNEALKLDMRSARAYSKALQFGVAKVDAAVGGVGGCPFAGPGVSGNVATEDVVQLLHGLGVETGLDLLQLSEAGQWLSSHVLQKGNGSRAGPATLRRHAPGAQPRPETAAASGFSSGPLKGLRVLEAIDETKLAHGGVGPGLVAGGWTGATLAYFGAEVVKVRAARKRSRAAPAPTVPPRVVRRRVTSKQPEADAPVEICSSQEEPSGLQAAAARTELELSTEAFRASSVTVNTAPDTAVPEAEPAPEDVAEERWFLALGSKIVGVQHYDGVVSDRESVVLRRQPANIYDPNAIQVLNIRGEQIGHVPREMASLLAPVMDRFDDGTGQLRVEGHIPRGSGNMYSIPVRLQIFGQANDANGSASSSAPRILRDLGQRLQRTYCSAARGAVEVLQAPEEGTPVQELSPQMWRQINGGKQGAKIAKVGPSMQALIPGSDLDTIDIIERELEEIFRQPGGYEGCPLAEQPAGLKTDLYPHQLKALHWMIQQAAWVLAKGQPRQERSLTVAEKLTDVVDRGDSAVPAVKGKKKTETSTAQTFFWTKDTSKGYVIYKNLATNSAFRQAPKLPRGGILADDMGLGKTITTIALMLAKMDDAKRSCRGTGQNLVVCPLSVLYNWSEQLKLHAPGLKTRTYHGKDRDRSAGSFLLHDVTLTTYDIVRSELKDSSTGLGSVKWYRAVLDEAHVIKGHKQATAQAVFQLVKAECKWCLSGTPIQNSAEDLYSLARFLKLEPFDQFDWFNRTILRPLKNRDAVGFERLQVLLRSWCLRRTKAMRIKDPNSGQERPLLLLPPKSVEVCRVPLESGDRVLYDRLFNCASERVKEMESRSQLGQNFSQVLSLLTRLRQLCCSTTLLPEKLLSELANGTGDVDRVFQAAVQALGSSRVEDLLRNLAEAQEDDCSICMEPTCDIVTRCGHVFHRSCIETALRQLGRAGQGQCPLCRNVIKKSELLEKPAELELVEGDETSATGAAGGSKIRALAVVATSAVIAFLQENIIQKKDPQGKNHKAVIFSQFTAVLDLIQSELKSQQWPFVRLDGQMKHDARVHAQQSFAGHPHIQVMLCSLKAAGTGLNLTAADHVLLIDPWWNPAVEDQAIDRLHRLGQRRPVRALRFVAERTVEERILEVQKQLHGLQQLGKRAIVDGALSKKSRPSADASVRDELQKIRLEILGVEPPEVGDGLRKWRQLDGDLTVSSVSGPHLGIARNKRSLALDLRQPEGRQLLRQLAGHADVLVENFKPGTLERWDMAPETLRQQNPGLIVARVSGYGQTGPKSRDPGFASVCEGVGGFRFVNGVPGDPPVRPNLSMGDTLAGMNAVLGILLALLKKGQGDGGVVTGLGQTVDASIAESVLGLLEAMVPEYDFAGEVRQPSGSSLTGIVPTGTYPCKDGTFMIIGANGDSLFKRLMKAMDRAELAEDPRFVDNAGRCAHKELLEEAIVQWTSATTAFEVEAACKAASVPCGPIFSIKDIMEDEHFKSRECFEEVQLSGRSIKVPSIGPKLSWSPGRTLSGGPDIGQHSDEILREKLGLSDEQLTALRSQGVVA</sequence>
<evidence type="ECO:0000259" key="15">
    <source>
        <dbReference type="PROSITE" id="PS51194"/>
    </source>
</evidence>
<feature type="domain" description="Helicase C-terminal" evidence="15">
    <location>
        <begin position="1590"/>
        <end position="1758"/>
    </location>
</feature>
<dbReference type="InterPro" id="IPR014001">
    <property type="entry name" value="Helicase_ATP-bd"/>
</dbReference>
<comment type="caution">
    <text evidence="16">The sequence shown here is derived from an EMBL/GenBank/DDBJ whole genome shotgun (WGS) entry which is preliminary data.</text>
</comment>
<dbReference type="PANTHER" id="PTHR45626:SF17">
    <property type="entry name" value="HELICASE-LIKE TRANSCRIPTION FACTOR"/>
    <property type="match status" value="1"/>
</dbReference>
<dbReference type="InterPro" id="IPR003673">
    <property type="entry name" value="CoA-Trfase_fam_III"/>
</dbReference>
<dbReference type="Pfam" id="PF00271">
    <property type="entry name" value="Helicase_C"/>
    <property type="match status" value="1"/>
</dbReference>
<dbReference type="GO" id="GO:0008094">
    <property type="term" value="F:ATP-dependent activity, acting on DNA"/>
    <property type="evidence" value="ECO:0007669"/>
    <property type="project" value="TreeGrafter"/>
</dbReference>
<keyword evidence="7" id="KW-0347">Helicase</keyword>
<dbReference type="Proteomes" id="UP001152797">
    <property type="component" value="Unassembled WGS sequence"/>
</dbReference>
<dbReference type="CDD" id="cd18008">
    <property type="entry name" value="DEXDc_SHPRH-like"/>
    <property type="match status" value="1"/>
</dbReference>
<dbReference type="Gene3D" id="3.40.50.10540">
    <property type="entry name" value="Crotonobetainyl-coa:carnitine coa-transferase, domain 1"/>
    <property type="match status" value="1"/>
</dbReference>
<evidence type="ECO:0000256" key="4">
    <source>
        <dbReference type="ARBA" id="ARBA00022741"/>
    </source>
</evidence>
<evidence type="ECO:0000313" key="17">
    <source>
        <dbReference type="EMBL" id="CAL1169966.1"/>
    </source>
</evidence>
<evidence type="ECO:0000256" key="1">
    <source>
        <dbReference type="ARBA" id="ARBA00004123"/>
    </source>
</evidence>
<feature type="region of interest" description="Disordered" evidence="12">
    <location>
        <begin position="773"/>
        <end position="798"/>
    </location>
</feature>
<dbReference type="SMART" id="SM00490">
    <property type="entry name" value="HELICc"/>
    <property type="match status" value="1"/>
</dbReference>
<dbReference type="InterPro" id="IPR001841">
    <property type="entry name" value="Znf_RING"/>
</dbReference>
<dbReference type="GO" id="GO:0008270">
    <property type="term" value="F:zinc ion binding"/>
    <property type="evidence" value="ECO:0007669"/>
    <property type="project" value="UniProtKB-KW"/>
</dbReference>
<evidence type="ECO:0000259" key="14">
    <source>
        <dbReference type="PROSITE" id="PS51192"/>
    </source>
</evidence>
<dbReference type="GO" id="GO:0006281">
    <property type="term" value="P:DNA repair"/>
    <property type="evidence" value="ECO:0007669"/>
    <property type="project" value="TreeGrafter"/>
</dbReference>
<evidence type="ECO:0000256" key="11">
    <source>
        <dbReference type="PROSITE-ProRule" id="PRU00175"/>
    </source>
</evidence>
<keyword evidence="4" id="KW-0547">Nucleotide-binding</keyword>
<gene>
    <name evidence="16" type="ORF">C1SCF055_LOCUS41320</name>
</gene>
<dbReference type="Pfam" id="PF02515">
    <property type="entry name" value="CoA_transf_3"/>
    <property type="match status" value="1"/>
</dbReference>
<feature type="domain" description="Helicase ATP-binding" evidence="14">
    <location>
        <begin position="1163"/>
        <end position="1332"/>
    </location>
</feature>
<dbReference type="EMBL" id="CAMXCT020006592">
    <property type="protein sequence ID" value="CAL1169966.1"/>
    <property type="molecule type" value="Genomic_DNA"/>
</dbReference>
<dbReference type="CDD" id="cd18793">
    <property type="entry name" value="SF2_C_SNF"/>
    <property type="match status" value="1"/>
</dbReference>
<evidence type="ECO:0000256" key="10">
    <source>
        <dbReference type="ARBA" id="ARBA00023242"/>
    </source>
</evidence>
<keyword evidence="9" id="KW-0067">ATP-binding</keyword>
<evidence type="ECO:0000313" key="16">
    <source>
        <dbReference type="EMBL" id="CAI4016591.1"/>
    </source>
</evidence>
<dbReference type="SUPFAM" id="SSF89796">
    <property type="entry name" value="CoA-transferase family III (CaiB/BaiF)"/>
    <property type="match status" value="1"/>
</dbReference>
<dbReference type="GO" id="GO:0005524">
    <property type="term" value="F:ATP binding"/>
    <property type="evidence" value="ECO:0007669"/>
    <property type="project" value="UniProtKB-KW"/>
</dbReference>
<dbReference type="Pfam" id="PF00176">
    <property type="entry name" value="SNF2-rel_dom"/>
    <property type="match status" value="1"/>
</dbReference>
<dbReference type="InterPro" id="IPR000330">
    <property type="entry name" value="SNF2_N"/>
</dbReference>
<dbReference type="SMART" id="SM01197">
    <property type="entry name" value="FANCL_C"/>
    <property type="match status" value="1"/>
</dbReference>
<dbReference type="InterPro" id="IPR050628">
    <property type="entry name" value="SNF2_RAD54_helicase_TF"/>
</dbReference>
<dbReference type="Gene3D" id="3.30.70.2330">
    <property type="match status" value="1"/>
</dbReference>
<dbReference type="SMART" id="SM00910">
    <property type="entry name" value="HIRAN"/>
    <property type="match status" value="1"/>
</dbReference>
<dbReference type="InterPro" id="IPR001650">
    <property type="entry name" value="Helicase_C-like"/>
</dbReference>
<protein>
    <submittedName>
        <fullName evidence="18">SWI/SNF-related matrix-associated actin-dependent regulator of chromatin subfamily A member 3-like 1</fullName>
    </submittedName>
</protein>
<dbReference type="InterPro" id="IPR023606">
    <property type="entry name" value="CoA-Trfase_III_dom_1_sf"/>
</dbReference>
<keyword evidence="10" id="KW-0539">Nucleus</keyword>
<dbReference type="InterPro" id="IPR013083">
    <property type="entry name" value="Znf_RING/FYVE/PHD"/>
</dbReference>
<dbReference type="PROSITE" id="PS50089">
    <property type="entry name" value="ZF_RING_2"/>
    <property type="match status" value="1"/>
</dbReference>
<evidence type="ECO:0000256" key="2">
    <source>
        <dbReference type="ARBA" id="ARBA00008383"/>
    </source>
</evidence>
<dbReference type="GO" id="GO:0005634">
    <property type="term" value="C:nucleus"/>
    <property type="evidence" value="ECO:0007669"/>
    <property type="project" value="UniProtKB-SubCell"/>
</dbReference>
<dbReference type="PROSITE" id="PS51194">
    <property type="entry name" value="HELICASE_CTER"/>
    <property type="match status" value="1"/>
</dbReference>
<evidence type="ECO:0000256" key="8">
    <source>
        <dbReference type="ARBA" id="ARBA00022833"/>
    </source>
</evidence>
<evidence type="ECO:0000256" key="5">
    <source>
        <dbReference type="ARBA" id="ARBA00022771"/>
    </source>
</evidence>
<evidence type="ECO:0000259" key="13">
    <source>
        <dbReference type="PROSITE" id="PS50089"/>
    </source>
</evidence>
<dbReference type="Gene3D" id="3.30.40.10">
    <property type="entry name" value="Zinc/RING finger domain, C3HC4 (zinc finger)"/>
    <property type="match status" value="1"/>
</dbReference>
<dbReference type="InterPro" id="IPR049730">
    <property type="entry name" value="SNF2/RAD54-like_C"/>
</dbReference>
<keyword evidence="6" id="KW-0378">Hydrolase</keyword>
<dbReference type="SUPFAM" id="SSF51569">
    <property type="entry name" value="Aldolase"/>
    <property type="match status" value="2"/>
</dbReference>
<feature type="region of interest" description="Disordered" evidence="12">
    <location>
        <begin position="688"/>
        <end position="718"/>
    </location>
</feature>
<dbReference type="OrthoDB" id="448448at2759"/>
<dbReference type="Pfam" id="PF13639">
    <property type="entry name" value="zf-RING_2"/>
    <property type="match status" value="1"/>
</dbReference>
<dbReference type="GO" id="GO:0016818">
    <property type="term" value="F:hydrolase activity, acting on acid anhydrides, in phosphorus-containing anhydrides"/>
    <property type="evidence" value="ECO:0007669"/>
    <property type="project" value="InterPro"/>
</dbReference>
<comment type="subcellular location">
    <subcellularLocation>
        <location evidence="1">Nucleus</location>
    </subcellularLocation>
</comment>
<accession>A0A9P1DW72</accession>
<keyword evidence="8" id="KW-0862">Zinc</keyword>
<dbReference type="EMBL" id="CAMXCT010006592">
    <property type="protein sequence ID" value="CAI4016591.1"/>
    <property type="molecule type" value="Genomic_DNA"/>
</dbReference>
<dbReference type="InterPro" id="IPR027417">
    <property type="entry name" value="P-loop_NTPase"/>
</dbReference>
<dbReference type="PROSITE" id="PS51192">
    <property type="entry name" value="HELICASE_ATP_BIND_1"/>
    <property type="match status" value="1"/>
</dbReference>